<accession>A0A6P5GGU7</accession>
<dbReference type="OrthoDB" id="364779at2759"/>
<dbReference type="PANTHER" id="PTHR12770">
    <property type="entry name" value="RUS1 FAMILY PROTEIN C16ORF58"/>
    <property type="match status" value="1"/>
</dbReference>
<dbReference type="Pfam" id="PF04884">
    <property type="entry name" value="UVB_sens_prot"/>
    <property type="match status" value="1"/>
</dbReference>
<evidence type="ECO:0000256" key="1">
    <source>
        <dbReference type="ARBA" id="ARBA00007558"/>
    </source>
</evidence>
<organism evidence="4 5">
    <name type="scientific">Ananas comosus</name>
    <name type="common">Pineapple</name>
    <name type="synonym">Ananas ananas</name>
    <dbReference type="NCBI Taxonomy" id="4615"/>
    <lineage>
        <taxon>Eukaryota</taxon>
        <taxon>Viridiplantae</taxon>
        <taxon>Streptophyta</taxon>
        <taxon>Embryophyta</taxon>
        <taxon>Tracheophyta</taxon>
        <taxon>Spermatophyta</taxon>
        <taxon>Magnoliopsida</taxon>
        <taxon>Liliopsida</taxon>
        <taxon>Poales</taxon>
        <taxon>Bromeliaceae</taxon>
        <taxon>Bromelioideae</taxon>
        <taxon>Ananas</taxon>
    </lineage>
</organism>
<dbReference type="Proteomes" id="UP000515123">
    <property type="component" value="Linkage group 15"/>
</dbReference>
<evidence type="ECO:0000313" key="4">
    <source>
        <dbReference type="Proteomes" id="UP000515123"/>
    </source>
</evidence>
<sequence length="529" mass="59325">MQFASHIDLQSQLAILPWDHRRKTLNSHSILDKSFVRNLNPKSSPKAPIFPDFSRVSCRFKLGDAERCGGWEAVRFPVVVQGSGKALRYVWDGAQLRMVRLDREDVDHFDGFHKAFEGFVEAVRDVFIPRQVQENYMIYLKWKLIHRVFSSSLQVLATQAMFRAMGVGSARSLPSAAALNWVLKDGLGRLSRCIYTASLGSAFDTNLKRVRFSTSILFSLSIGVELLTPAFPQYFLLLATAANIGKSISLAAYLATSSAIHRSFAIGDNLGEVSAKSQIQTVCFDNFGLLLAALLNLLCKSNQSFQAGLPLAVYPIFATVDLFAIYNGLKSVHLQTLTKNRLEIIIDTWICSGCIPSPAEVSSKEGIDVFRQRGGKLWSIRIGCLDPKNSSSMVSVATLKSLRNEDLYFICMGESYEGLRRKQEIVLCLRETAATSDIIVGLFQACFIRKTLLERKISWSCFSKGNINEDPRLVEWFNIVEESQAHAHKHIEQFSAELRAAGWAANNVLLSSKEQIRYTMLNDDLEQRR</sequence>
<dbReference type="InterPro" id="IPR055412">
    <property type="entry name" value="UVB_sens_C"/>
</dbReference>
<dbReference type="Gramene" id="Aco003930.1.mrna1">
    <property type="protein sequence ID" value="Aco003930.1.mrna1"/>
    <property type="gene ID" value="Aco003930.1.path1"/>
</dbReference>
<feature type="domain" description="Protein root UVB sensitive/RUS" evidence="2">
    <location>
        <begin position="117"/>
        <end position="351"/>
    </location>
</feature>
<reference evidence="5" key="2">
    <citation type="submission" date="2025-08" db="UniProtKB">
        <authorList>
            <consortium name="RefSeq"/>
        </authorList>
    </citation>
    <scope>IDENTIFICATION</scope>
    <source>
        <tissue evidence="5">Leaf</tissue>
    </source>
</reference>
<evidence type="ECO:0000259" key="2">
    <source>
        <dbReference type="Pfam" id="PF04884"/>
    </source>
</evidence>
<evidence type="ECO:0000313" key="5">
    <source>
        <dbReference type="RefSeq" id="XP_020104555.1"/>
    </source>
</evidence>
<dbReference type="AlphaFoldDB" id="A0A6P5GGU7"/>
<dbReference type="RefSeq" id="XP_020104555.1">
    <property type="nucleotide sequence ID" value="XM_020248966.1"/>
</dbReference>
<feature type="domain" description="Root UVB sensitive protein C-terminal" evidence="3">
    <location>
        <begin position="419"/>
        <end position="513"/>
    </location>
</feature>
<dbReference type="Pfam" id="PF24160">
    <property type="entry name" value="UVB_sens_C"/>
    <property type="match status" value="1"/>
</dbReference>
<dbReference type="InterPro" id="IPR006968">
    <property type="entry name" value="RUS_fam"/>
</dbReference>
<dbReference type="PANTHER" id="PTHR12770:SF29">
    <property type="entry name" value="PROTEIN ROOT UVB SENSITIVE 4"/>
    <property type="match status" value="1"/>
</dbReference>
<dbReference type="InterPro" id="IPR054549">
    <property type="entry name" value="UVB_sens_RUS_dom"/>
</dbReference>
<keyword evidence="4" id="KW-1185">Reference proteome</keyword>
<comment type="similarity">
    <text evidence="1">Belongs to the RUS1 family.</text>
</comment>
<dbReference type="GeneID" id="109721380"/>
<proteinExistence type="inferred from homology"/>
<evidence type="ECO:0000259" key="3">
    <source>
        <dbReference type="Pfam" id="PF24160"/>
    </source>
</evidence>
<reference evidence="4" key="1">
    <citation type="journal article" date="2015" name="Nat. Genet.">
        <title>The pineapple genome and the evolution of CAM photosynthesis.</title>
        <authorList>
            <person name="Ming R."/>
            <person name="VanBuren R."/>
            <person name="Wai C.M."/>
            <person name="Tang H."/>
            <person name="Schatz M.C."/>
            <person name="Bowers J.E."/>
            <person name="Lyons E."/>
            <person name="Wang M.L."/>
            <person name="Chen J."/>
            <person name="Biggers E."/>
            <person name="Zhang J."/>
            <person name="Huang L."/>
            <person name="Zhang L."/>
            <person name="Miao W."/>
            <person name="Zhang J."/>
            <person name="Ye Z."/>
            <person name="Miao C."/>
            <person name="Lin Z."/>
            <person name="Wang H."/>
            <person name="Zhou H."/>
            <person name="Yim W.C."/>
            <person name="Priest H.D."/>
            <person name="Zheng C."/>
            <person name="Woodhouse M."/>
            <person name="Edger P.P."/>
            <person name="Guyot R."/>
            <person name="Guo H.B."/>
            <person name="Guo H."/>
            <person name="Zheng G."/>
            <person name="Singh R."/>
            <person name="Sharma A."/>
            <person name="Min X."/>
            <person name="Zheng Y."/>
            <person name="Lee H."/>
            <person name="Gurtowski J."/>
            <person name="Sedlazeck F.J."/>
            <person name="Harkess A."/>
            <person name="McKain M.R."/>
            <person name="Liao Z."/>
            <person name="Fang J."/>
            <person name="Liu J."/>
            <person name="Zhang X."/>
            <person name="Zhang Q."/>
            <person name="Hu W."/>
            <person name="Qin Y."/>
            <person name="Wang K."/>
            <person name="Chen L.Y."/>
            <person name="Shirley N."/>
            <person name="Lin Y.R."/>
            <person name="Liu L.Y."/>
            <person name="Hernandez A.G."/>
            <person name="Wright C.L."/>
            <person name="Bulone V."/>
            <person name="Tuskan G.A."/>
            <person name="Heath K."/>
            <person name="Zee F."/>
            <person name="Moore P.H."/>
            <person name="Sunkar R."/>
            <person name="Leebens-Mack J.H."/>
            <person name="Mockler T."/>
            <person name="Bennetzen J.L."/>
            <person name="Freeling M."/>
            <person name="Sankoff D."/>
            <person name="Paterson A.H."/>
            <person name="Zhu X."/>
            <person name="Yang X."/>
            <person name="Smith J.A."/>
            <person name="Cushman J.C."/>
            <person name="Paull R.E."/>
            <person name="Yu Q."/>
        </authorList>
    </citation>
    <scope>NUCLEOTIDE SEQUENCE [LARGE SCALE GENOMIC DNA]</scope>
    <source>
        <strain evidence="4">cv. F153</strain>
    </source>
</reference>
<gene>
    <name evidence="5" type="primary">LOC109721380</name>
</gene>
<name>A0A6P5GGU7_ANACO</name>
<protein>
    <submittedName>
        <fullName evidence="5">Protein root UVB sensitive 4 isoform X1</fullName>
    </submittedName>
</protein>